<dbReference type="EMBL" id="CAJOBE010001471">
    <property type="protein sequence ID" value="CAF3746844.1"/>
    <property type="molecule type" value="Genomic_DNA"/>
</dbReference>
<dbReference type="AlphaFoldDB" id="A0A814CRA3"/>
<comment type="caution">
    <text evidence="1">The sequence shown here is derived from an EMBL/GenBank/DDBJ whole genome shotgun (WGS) entry which is preliminary data.</text>
</comment>
<evidence type="ECO:0000313" key="3">
    <source>
        <dbReference type="EMBL" id="CAF3746844.1"/>
    </source>
</evidence>
<evidence type="ECO:0000313" key="2">
    <source>
        <dbReference type="EMBL" id="CAF1203934.1"/>
    </source>
</evidence>
<gene>
    <name evidence="3" type="ORF">FNK824_LOCUS12015</name>
    <name evidence="4" type="ORF">OTI717_LOCUS23460</name>
    <name evidence="2" type="ORF">RFH988_LOCUS24761</name>
    <name evidence="1" type="ORF">SEV965_LOCUS7852</name>
</gene>
<dbReference type="OrthoDB" id="9972346at2759"/>
<dbReference type="EMBL" id="CAJNOU010000279">
    <property type="protein sequence ID" value="CAF0943656.1"/>
    <property type="molecule type" value="Genomic_DNA"/>
</dbReference>
<dbReference type="Proteomes" id="UP000663874">
    <property type="component" value="Unassembled WGS sequence"/>
</dbReference>
<evidence type="ECO:0000313" key="1">
    <source>
        <dbReference type="EMBL" id="CAF0943656.1"/>
    </source>
</evidence>
<proteinExistence type="predicted"/>
<name>A0A814CRA3_9BILA</name>
<sequence>MDTFEEYNLCSLCLSTTSNYLLDCDHCQLQFCYECLVEHHHIKIYNRLRKQIQDIDAIIARFIGYAHNQTEWVDHLTRDRLDLQIFLRYIQETPSHITVNYLPTEFWLEHVDDLIEKDRFAIDDNCFWLLNESKSLTSIAKKLKKSNKKSG</sequence>
<dbReference type="Proteomes" id="UP000663882">
    <property type="component" value="Unassembled WGS sequence"/>
</dbReference>
<dbReference type="EMBL" id="CAJNOO010001829">
    <property type="protein sequence ID" value="CAF1203934.1"/>
    <property type="molecule type" value="Genomic_DNA"/>
</dbReference>
<organism evidence="1 5">
    <name type="scientific">Rotaria sordida</name>
    <dbReference type="NCBI Taxonomy" id="392033"/>
    <lineage>
        <taxon>Eukaryota</taxon>
        <taxon>Metazoa</taxon>
        <taxon>Spiralia</taxon>
        <taxon>Gnathifera</taxon>
        <taxon>Rotifera</taxon>
        <taxon>Eurotatoria</taxon>
        <taxon>Bdelloidea</taxon>
        <taxon>Philodinida</taxon>
        <taxon>Philodinidae</taxon>
        <taxon>Rotaria</taxon>
    </lineage>
</organism>
<evidence type="ECO:0000313" key="5">
    <source>
        <dbReference type="Proteomes" id="UP000663889"/>
    </source>
</evidence>
<dbReference type="Proteomes" id="UP000663889">
    <property type="component" value="Unassembled WGS sequence"/>
</dbReference>
<protein>
    <submittedName>
        <fullName evidence="1">Uncharacterized protein</fullName>
    </submittedName>
</protein>
<accession>A0A814CRA3</accession>
<reference evidence="1" key="1">
    <citation type="submission" date="2021-02" db="EMBL/GenBank/DDBJ databases">
        <authorList>
            <person name="Nowell W R."/>
        </authorList>
    </citation>
    <scope>NUCLEOTIDE SEQUENCE</scope>
</reference>
<dbReference type="Proteomes" id="UP000663823">
    <property type="component" value="Unassembled WGS sequence"/>
</dbReference>
<dbReference type="EMBL" id="CAJOAX010004198">
    <property type="protein sequence ID" value="CAF3894674.1"/>
    <property type="molecule type" value="Genomic_DNA"/>
</dbReference>
<evidence type="ECO:0000313" key="4">
    <source>
        <dbReference type="EMBL" id="CAF3894674.1"/>
    </source>
</evidence>